<reference evidence="2 3" key="1">
    <citation type="submission" date="2017-03" db="EMBL/GenBank/DDBJ databases">
        <title>Widespread Adenine N6-methylation of Active Genes in Fungi.</title>
        <authorList>
            <consortium name="DOE Joint Genome Institute"/>
            <person name="Mondo S.J."/>
            <person name="Dannebaum R.O."/>
            <person name="Kuo R.C."/>
            <person name="Louie K.B."/>
            <person name="Bewick A.J."/>
            <person name="Labutti K."/>
            <person name="Haridas S."/>
            <person name="Kuo A."/>
            <person name="Salamov A."/>
            <person name="Ahrendt S.R."/>
            <person name="Lau R."/>
            <person name="Bowen B.P."/>
            <person name="Lipzen A."/>
            <person name="Sullivan W."/>
            <person name="Andreopoulos W.B."/>
            <person name="Clum A."/>
            <person name="Lindquist E."/>
            <person name="Daum C."/>
            <person name="Northen T.R."/>
            <person name="Ramamoorthy G."/>
            <person name="Schmitz R.J."/>
            <person name="Gryganskyi A."/>
            <person name="Culley D."/>
            <person name="Magnuson J."/>
            <person name="James T.Y."/>
            <person name="O'Malley M.A."/>
            <person name="Stajich J.E."/>
            <person name="Spatafora J.W."/>
            <person name="Visel A."/>
            <person name="Grigoriev I.V."/>
        </authorList>
    </citation>
    <scope>NUCLEOTIDE SEQUENCE [LARGE SCALE GENOMIC DNA]</scope>
    <source>
        <strain evidence="2 3">NRRL Y-17943</strain>
    </source>
</reference>
<dbReference type="InParanoid" id="A0A1Y1UG20"/>
<feature type="region of interest" description="Disordered" evidence="1">
    <location>
        <begin position="258"/>
        <end position="284"/>
    </location>
</feature>
<dbReference type="OrthoDB" id="5876637at2759"/>
<dbReference type="AlphaFoldDB" id="A0A1Y1UG20"/>
<name>A0A1Y1UG20_9TREE</name>
<dbReference type="STRING" id="4999.A0A1Y1UG20"/>
<comment type="caution">
    <text evidence="2">The sequence shown here is derived from an EMBL/GenBank/DDBJ whole genome shotgun (WGS) entry which is preliminary data.</text>
</comment>
<accession>A0A1Y1UG20</accession>
<gene>
    <name evidence="2" type="ORF">BD324DRAFT_628997</name>
</gene>
<feature type="compositionally biased region" description="Polar residues" evidence="1">
    <location>
        <begin position="39"/>
        <end position="51"/>
    </location>
</feature>
<evidence type="ECO:0000313" key="2">
    <source>
        <dbReference type="EMBL" id="ORX36477.1"/>
    </source>
</evidence>
<feature type="compositionally biased region" description="Basic and acidic residues" evidence="1">
    <location>
        <begin position="115"/>
        <end position="129"/>
    </location>
</feature>
<dbReference type="EMBL" id="NBSH01000008">
    <property type="protein sequence ID" value="ORX36477.1"/>
    <property type="molecule type" value="Genomic_DNA"/>
</dbReference>
<evidence type="ECO:0000313" key="3">
    <source>
        <dbReference type="Proteomes" id="UP000193218"/>
    </source>
</evidence>
<dbReference type="GeneID" id="33557973"/>
<evidence type="ECO:0000256" key="1">
    <source>
        <dbReference type="SAM" id="MobiDB-lite"/>
    </source>
</evidence>
<feature type="compositionally biased region" description="Basic and acidic residues" evidence="1">
    <location>
        <begin position="71"/>
        <end position="81"/>
    </location>
</feature>
<feature type="compositionally biased region" description="Low complexity" evidence="1">
    <location>
        <begin position="137"/>
        <end position="152"/>
    </location>
</feature>
<sequence length="284" mass="31010">MPHKRAKRSVREAEVAKKGFNLAPKSSSAVDDAPKSASRILNSWAVQSSFRASGRKTSEDTGERKGKKRKVTDGKTDEARTTKSQKPIKASKSNQNPGDDSNKVNMAGPSVPRIMPHETLGDYNRRVESLLRPGVSKAIKAAQQRQGKAAKGSKGKEKEGDHPTMQARGGEVEEKDNAAGPGQKQRKRKQEFDVAPVRKRVNDIAQAPPTLLHLKKGPDRPSSVWGAKGLGKSGLSAGQERILAEERERVVKRYREMKAQREAAKDSAGEVRSYKAGATDRLSD</sequence>
<proteinExistence type="predicted"/>
<keyword evidence="3" id="KW-1185">Reference proteome</keyword>
<dbReference type="Proteomes" id="UP000193218">
    <property type="component" value="Unassembled WGS sequence"/>
</dbReference>
<protein>
    <submittedName>
        <fullName evidence="2">Uncharacterized protein</fullName>
    </submittedName>
</protein>
<feature type="compositionally biased region" description="Basic and acidic residues" evidence="1">
    <location>
        <begin position="258"/>
        <end position="273"/>
    </location>
</feature>
<dbReference type="RefSeq" id="XP_021870578.1">
    <property type="nucleotide sequence ID" value="XM_022016164.1"/>
</dbReference>
<organism evidence="2 3">
    <name type="scientific">Kockovaella imperatae</name>
    <dbReference type="NCBI Taxonomy" id="4999"/>
    <lineage>
        <taxon>Eukaryota</taxon>
        <taxon>Fungi</taxon>
        <taxon>Dikarya</taxon>
        <taxon>Basidiomycota</taxon>
        <taxon>Agaricomycotina</taxon>
        <taxon>Tremellomycetes</taxon>
        <taxon>Tremellales</taxon>
        <taxon>Cuniculitremaceae</taxon>
        <taxon>Kockovaella</taxon>
    </lineage>
</organism>
<feature type="region of interest" description="Disordered" evidence="1">
    <location>
        <begin position="1"/>
        <end position="237"/>
    </location>
</feature>